<gene>
    <name evidence="2" type="primary">136</name>
    <name evidence="2" type="ORF">SEA_STORMAGEDDON_136</name>
</gene>
<feature type="coiled-coil region" evidence="1">
    <location>
        <begin position="106"/>
        <end position="142"/>
    </location>
</feature>
<evidence type="ECO:0000313" key="3">
    <source>
        <dbReference type="Proteomes" id="UP000423065"/>
    </source>
</evidence>
<evidence type="ECO:0000256" key="1">
    <source>
        <dbReference type="SAM" id="Coils"/>
    </source>
</evidence>
<dbReference type="GeneID" id="64766843"/>
<dbReference type="Proteomes" id="UP000423065">
    <property type="component" value="Segment"/>
</dbReference>
<proteinExistence type="predicted"/>
<dbReference type="EMBL" id="MN586040">
    <property type="protein sequence ID" value="QGJ94996.1"/>
    <property type="molecule type" value="Genomic_DNA"/>
</dbReference>
<protein>
    <submittedName>
        <fullName evidence="2">Uncharacterized protein</fullName>
    </submittedName>
</protein>
<organism evidence="2 3">
    <name type="scientific">Gordonia phage Stormageddon</name>
    <dbReference type="NCBI Taxonomy" id="2656541"/>
    <lineage>
        <taxon>Viruses</taxon>
        <taxon>Duplodnaviria</taxon>
        <taxon>Heunggongvirae</taxon>
        <taxon>Uroviricota</taxon>
        <taxon>Caudoviricetes</taxon>
        <taxon>Stormageddonvirus</taxon>
        <taxon>Stormageddonvirus Stormageddon</taxon>
    </lineage>
</organism>
<reference evidence="2 3" key="1">
    <citation type="submission" date="2019-10" db="EMBL/GenBank/DDBJ databases">
        <authorList>
            <person name="Garlena R.A."/>
            <person name="Russell D.A."/>
            <person name="Pope W.H."/>
            <person name="Jacobs-Sera D."/>
            <person name="Hatfull G.F."/>
        </authorList>
    </citation>
    <scope>NUCLEOTIDE SEQUENCE [LARGE SCALE GENOMIC DNA]</scope>
</reference>
<name>A0A649VR99_9CAUD</name>
<evidence type="ECO:0000313" key="2">
    <source>
        <dbReference type="EMBL" id="QGJ94996.1"/>
    </source>
</evidence>
<dbReference type="RefSeq" id="YP_010059611.1">
    <property type="nucleotide sequence ID" value="NC_054726.1"/>
</dbReference>
<keyword evidence="1" id="KW-0175">Coiled coil</keyword>
<sequence length="147" mass="16532">MVELTRAHDLSARDGVDAAVADAISMLRDAKKAMRSRTLAELMRLEESSAEFGTFSVVRTADRKGYRDPRSFNDERSPYQDDQKVLITIEIEVEDWDLTDGFVTHAAELERTEEALQAQVEIAEAQRVIAEQQERIARLAKKVAPGP</sequence>
<keyword evidence="3" id="KW-1185">Reference proteome</keyword>
<accession>A0A649VR99</accession>
<dbReference type="KEGG" id="vg:64766843"/>